<protein>
    <submittedName>
        <fullName evidence="2">Translesion error-prone DNA polymerase V autoproteolytic subunit</fullName>
    </submittedName>
</protein>
<dbReference type="InterPro" id="IPR036286">
    <property type="entry name" value="LexA/Signal_pep-like_sf"/>
</dbReference>
<dbReference type="EMBL" id="SJSL01000005">
    <property type="protein sequence ID" value="TCC99939.1"/>
    <property type="molecule type" value="Genomic_DNA"/>
</dbReference>
<reference evidence="2 3" key="1">
    <citation type="submission" date="2019-02" db="EMBL/GenBank/DDBJ databases">
        <title>Pedobacter sp. RP-1-14 sp. nov., isolated from Arctic soil.</title>
        <authorList>
            <person name="Dahal R.H."/>
        </authorList>
    </citation>
    <scope>NUCLEOTIDE SEQUENCE [LARGE SCALE GENOMIC DNA]</scope>
    <source>
        <strain evidence="2 3">RP-1-14</strain>
    </source>
</reference>
<dbReference type="OrthoDB" id="9787787at2"/>
<dbReference type="NCBIfam" id="NF007621">
    <property type="entry name" value="PRK10276.1"/>
    <property type="match status" value="1"/>
</dbReference>
<gene>
    <name evidence="2" type="primary">umuD</name>
    <name evidence="2" type="ORF">EZ437_17015</name>
</gene>
<name>A0A4R0NH71_9SPHI</name>
<dbReference type="Pfam" id="PF00717">
    <property type="entry name" value="Peptidase_S24"/>
    <property type="match status" value="1"/>
</dbReference>
<dbReference type="AlphaFoldDB" id="A0A4R0NH71"/>
<keyword evidence="3" id="KW-1185">Reference proteome</keyword>
<dbReference type="Proteomes" id="UP000293347">
    <property type="component" value="Unassembled WGS sequence"/>
</dbReference>
<dbReference type="RefSeq" id="WP_131597274.1">
    <property type="nucleotide sequence ID" value="NZ_SJSL01000005.1"/>
</dbReference>
<dbReference type="InterPro" id="IPR039418">
    <property type="entry name" value="LexA-like"/>
</dbReference>
<dbReference type="PANTHER" id="PTHR33516">
    <property type="entry name" value="LEXA REPRESSOR"/>
    <property type="match status" value="1"/>
</dbReference>
<dbReference type="SUPFAM" id="SSF51306">
    <property type="entry name" value="LexA/Signal peptidase"/>
    <property type="match status" value="1"/>
</dbReference>
<sequence>MKEITLYQRGTAHTLIPLYAEAIHAGFESPAADYEEARIDLNDYVSKYPAATFFARVTGECMTGSGIYPNDLLVVDKSLTPQQGDIVVGIIDNEFILRSYFKQGNKEYLMPDNNYFKPIERSEVSHFEIWGVVPHSVLDQRRRNGARINRFEQALRR</sequence>
<evidence type="ECO:0000259" key="1">
    <source>
        <dbReference type="Pfam" id="PF00717"/>
    </source>
</evidence>
<proteinExistence type="predicted"/>
<dbReference type="PANTHER" id="PTHR33516:SF2">
    <property type="entry name" value="LEXA REPRESSOR-RELATED"/>
    <property type="match status" value="1"/>
</dbReference>
<dbReference type="InterPro" id="IPR015927">
    <property type="entry name" value="Peptidase_S24_S26A/B/C"/>
</dbReference>
<dbReference type="InterPro" id="IPR050077">
    <property type="entry name" value="LexA_repressor"/>
</dbReference>
<dbReference type="Gene3D" id="2.10.109.10">
    <property type="entry name" value="Umud Fragment, subunit A"/>
    <property type="match status" value="1"/>
</dbReference>
<evidence type="ECO:0000313" key="3">
    <source>
        <dbReference type="Proteomes" id="UP000293347"/>
    </source>
</evidence>
<dbReference type="CDD" id="cd06529">
    <property type="entry name" value="S24_LexA-like"/>
    <property type="match status" value="1"/>
</dbReference>
<accession>A0A4R0NH71</accession>
<organism evidence="2 3">
    <name type="scientific">Pedobacter psychroterrae</name>
    <dbReference type="NCBI Taxonomy" id="2530453"/>
    <lineage>
        <taxon>Bacteria</taxon>
        <taxon>Pseudomonadati</taxon>
        <taxon>Bacteroidota</taxon>
        <taxon>Sphingobacteriia</taxon>
        <taxon>Sphingobacteriales</taxon>
        <taxon>Sphingobacteriaceae</taxon>
        <taxon>Pedobacter</taxon>
    </lineage>
</organism>
<comment type="caution">
    <text evidence="2">The sequence shown here is derived from an EMBL/GenBank/DDBJ whole genome shotgun (WGS) entry which is preliminary data.</text>
</comment>
<evidence type="ECO:0000313" key="2">
    <source>
        <dbReference type="EMBL" id="TCC99939.1"/>
    </source>
</evidence>
<feature type="domain" description="Peptidase S24/S26A/S26B/S26C" evidence="1">
    <location>
        <begin position="17"/>
        <end position="133"/>
    </location>
</feature>